<keyword evidence="2" id="KW-0975">Bacterial flagellum</keyword>
<dbReference type="GO" id="GO:0071978">
    <property type="term" value="P:bacterial-type flagellum-dependent swarming motility"/>
    <property type="evidence" value="ECO:0007669"/>
    <property type="project" value="TreeGrafter"/>
</dbReference>
<dbReference type="Pfam" id="PF22692">
    <property type="entry name" value="LlgE_F_G_D1"/>
    <property type="match status" value="1"/>
</dbReference>
<dbReference type="Pfam" id="PF00460">
    <property type="entry name" value="Flg_bb_rod"/>
    <property type="match status" value="1"/>
</dbReference>
<dbReference type="InterPro" id="IPR020013">
    <property type="entry name" value="Flagellar_FlgE/F/G"/>
</dbReference>
<reference evidence="7" key="1">
    <citation type="submission" date="2016-10" db="EMBL/GenBank/DDBJ databases">
        <authorList>
            <person name="Varghese N."/>
        </authorList>
    </citation>
    <scope>NUCLEOTIDE SEQUENCE [LARGE SCALE GENOMIC DNA]</scope>
    <source>
        <strain evidence="7">ACV-9</strain>
    </source>
</reference>
<dbReference type="RefSeq" id="WP_044936424.1">
    <property type="nucleotide sequence ID" value="NZ_FNZX01000009.1"/>
</dbReference>
<protein>
    <submittedName>
        <fullName evidence="6">Flagellar basal-body rod protein FlgG</fullName>
    </submittedName>
</protein>
<evidence type="ECO:0000259" key="3">
    <source>
        <dbReference type="Pfam" id="PF00460"/>
    </source>
</evidence>
<evidence type="ECO:0000256" key="1">
    <source>
        <dbReference type="ARBA" id="ARBA00009677"/>
    </source>
</evidence>
<evidence type="ECO:0000259" key="4">
    <source>
        <dbReference type="Pfam" id="PF06429"/>
    </source>
</evidence>
<comment type="subcellular location">
    <subcellularLocation>
        <location evidence="2">Bacterial flagellum basal body</location>
    </subcellularLocation>
</comment>
<feature type="domain" description="Flagellar basal-body/hook protein C-terminal" evidence="4">
    <location>
        <begin position="220"/>
        <end position="263"/>
    </location>
</feature>
<dbReference type="PANTHER" id="PTHR30435:SF19">
    <property type="entry name" value="FLAGELLAR BASAL-BODY ROD PROTEIN FLGG"/>
    <property type="match status" value="1"/>
</dbReference>
<dbReference type="GO" id="GO:0009425">
    <property type="term" value="C:bacterial-type flagellum basal body"/>
    <property type="evidence" value="ECO:0007669"/>
    <property type="project" value="UniProtKB-SubCell"/>
</dbReference>
<organism evidence="6 7">
    <name type="scientific">Pseudobutyrivibrio ruminis</name>
    <dbReference type="NCBI Taxonomy" id="46206"/>
    <lineage>
        <taxon>Bacteria</taxon>
        <taxon>Bacillati</taxon>
        <taxon>Bacillota</taxon>
        <taxon>Clostridia</taxon>
        <taxon>Lachnospirales</taxon>
        <taxon>Lachnospiraceae</taxon>
        <taxon>Pseudobutyrivibrio</taxon>
    </lineage>
</organism>
<keyword evidence="6" id="KW-0282">Flagellum</keyword>
<dbReference type="InterPro" id="IPR001444">
    <property type="entry name" value="Flag_bb_rod_N"/>
</dbReference>
<keyword evidence="6" id="KW-0969">Cilium</keyword>
<dbReference type="PROSITE" id="PS00588">
    <property type="entry name" value="FLAGELLA_BB_ROD"/>
    <property type="match status" value="1"/>
</dbReference>
<dbReference type="InterPro" id="IPR010930">
    <property type="entry name" value="Flg_bb/hook_C_dom"/>
</dbReference>
<feature type="domain" description="Flagellar hook protein FlgE/F/G-like D1" evidence="5">
    <location>
        <begin position="96"/>
        <end position="174"/>
    </location>
</feature>
<feature type="domain" description="Flagellar basal body rod protein N-terminal" evidence="3">
    <location>
        <begin position="5"/>
        <end position="35"/>
    </location>
</feature>
<dbReference type="SUPFAM" id="SSF117143">
    <property type="entry name" value="Flagellar hook protein flgE"/>
    <property type="match status" value="1"/>
</dbReference>
<evidence type="ECO:0000256" key="2">
    <source>
        <dbReference type="RuleBase" id="RU362116"/>
    </source>
</evidence>
<gene>
    <name evidence="6" type="ORF">SAMN02910377_01606</name>
</gene>
<keyword evidence="7" id="KW-1185">Reference proteome</keyword>
<dbReference type="InterPro" id="IPR019776">
    <property type="entry name" value="Flagellar_basal_body_rod_CS"/>
</dbReference>
<dbReference type="InterPro" id="IPR053967">
    <property type="entry name" value="LlgE_F_G-like_D1"/>
</dbReference>
<dbReference type="Proteomes" id="UP000182321">
    <property type="component" value="Unassembled WGS sequence"/>
</dbReference>
<dbReference type="Pfam" id="PF06429">
    <property type="entry name" value="Flg_bbr_C"/>
    <property type="match status" value="1"/>
</dbReference>
<comment type="similarity">
    <text evidence="1 2">Belongs to the flagella basal body rod proteins family.</text>
</comment>
<dbReference type="NCBIfam" id="TIGR03506">
    <property type="entry name" value="FlgEFG_subfam"/>
    <property type="match status" value="1"/>
</dbReference>
<keyword evidence="6" id="KW-0966">Cell projection</keyword>
<dbReference type="InterPro" id="IPR037925">
    <property type="entry name" value="FlgE/F/G-like"/>
</dbReference>
<dbReference type="PANTHER" id="PTHR30435">
    <property type="entry name" value="FLAGELLAR PROTEIN"/>
    <property type="match status" value="1"/>
</dbReference>
<sequence length="268" mass="29191">MVKGLYTAYTGMINEQKRLDTITNNLANSNTTGFKKEGMVAQSFDERLAIKIKDTSALANRPEGIGYISLGTKVGETYTNWEQGGFQITDKPSDLAVAGSGFFAVAYTNKAGETSVMYTRDGAFTVDTDGYIRTSNGDYLLNSEGALTGQYGEDYYVQIDPALEYAVAQDGTITQNGEEVDTIGLVDVADYDYINKYGENLYSLIDGGEIIEAENGYIEQGVLESSNVNVVDEMVTMITIARAYEAGQKMIQAEDETLDKTVNQVGQV</sequence>
<name>A0A1H7J9Y4_9FIRM</name>
<proteinExistence type="inferred from homology"/>
<evidence type="ECO:0000313" key="6">
    <source>
        <dbReference type="EMBL" id="SEK71164.1"/>
    </source>
</evidence>
<dbReference type="EMBL" id="FNZX01000009">
    <property type="protein sequence ID" value="SEK71164.1"/>
    <property type="molecule type" value="Genomic_DNA"/>
</dbReference>
<dbReference type="AlphaFoldDB" id="A0A1H7J9Y4"/>
<evidence type="ECO:0000259" key="5">
    <source>
        <dbReference type="Pfam" id="PF22692"/>
    </source>
</evidence>
<evidence type="ECO:0000313" key="7">
    <source>
        <dbReference type="Proteomes" id="UP000182321"/>
    </source>
</evidence>
<accession>A0A1H7J9Y4</accession>